<keyword evidence="4" id="KW-1185">Reference proteome</keyword>
<dbReference type="RefSeq" id="XP_041295283.1">
    <property type="nucleotide sequence ID" value="XM_041441243.1"/>
</dbReference>
<feature type="compositionally biased region" description="Polar residues" evidence="1">
    <location>
        <begin position="693"/>
        <end position="710"/>
    </location>
</feature>
<feature type="domain" description="KOW" evidence="2">
    <location>
        <begin position="359"/>
        <end position="386"/>
    </location>
</feature>
<organism evidence="3 4">
    <name type="scientific">Suillus discolor</name>
    <dbReference type="NCBI Taxonomy" id="1912936"/>
    <lineage>
        <taxon>Eukaryota</taxon>
        <taxon>Fungi</taxon>
        <taxon>Dikarya</taxon>
        <taxon>Basidiomycota</taxon>
        <taxon>Agaricomycotina</taxon>
        <taxon>Agaricomycetes</taxon>
        <taxon>Agaricomycetidae</taxon>
        <taxon>Boletales</taxon>
        <taxon>Suillineae</taxon>
        <taxon>Suillaceae</taxon>
        <taxon>Suillus</taxon>
    </lineage>
</organism>
<feature type="compositionally biased region" description="Acidic residues" evidence="1">
    <location>
        <begin position="12"/>
        <end position="23"/>
    </location>
</feature>
<feature type="region of interest" description="Disordered" evidence="1">
    <location>
        <begin position="46"/>
        <end position="100"/>
    </location>
</feature>
<sequence length="905" mass="100687">MTASSKNLYIDTEAEEDHSEEDADANVLAVEGDGDLSAQLTNITSLRRRPTVRLEPKNPYIDAEAEEGSDDEDRDEYDSLRDTEEEDDSGPSTRSPNVTCLLGPAAKHTLATAINDIMDKYTLNMFSLSNRRLRQTAAWSPETIQSRMYLLLIYRTSTSYIAKHLRRKGFPITVSLWAQGQLYVVSDSPRTISLFLPISLRPSVKEYLYISDEEHEAVKCARLTLPSPAWVKIKTSTHHKYHGAIGYVFEESEENDNFMKVLIPPRDFPYPMPQGSVALFDLAHPLTGKLTTDIICHGKVVRWTYKGEQYYMGLLLKKFHRYLLELVVVPHPDDIWLHLQSGWDTHFVKNTELAFSMQFLREGDAARVLTGEVHSEISEVISMDHVFGSMWLKINTNGLQREIDLRVWDVERVFWVGDAVRVVVGSYLGLEGHIIGMSDEIFDVCQEDTKEEPVDSSIEVLPGSSSFETHAASTAGTATTSSCGAFPEHDPFEVGDYVQVFEGEYLGKSGIVEWFPTGSTILFLRDADLDMNVDNMEGPPLVQVPVAMVQQTCLPPIIEYTKDRGYDVKPGDFMSVVHGPEFWTTGFVHSVDFPTARMKIQSSSDYSLIEVPIRFAIMLRKKSVDEFKSVIGREVFIIRGDLKGYRATLYSIASDTCTVAIHGQRRVTLKHHDVATSVTPPPPPQASVPSSSNLNTDQGPSSSSSPGVWAPWSTSVEGNNTVLDHSSGVNASLTFDPWTANNLDDIRDCIEAEVETCADPGLLPWLMNKEFSSMLSKYHVSLRVLPSFMGGRLINQFMSTACPDLFCSVNGPAPEESIAAYCTSNSAGAALKHYHIPAKDLSPAPPCRENQNCLVLNGQYHGLVFPVAKCNVKSQTVDLILMDGTALTFTLRFDEVCLVELTQNG</sequence>
<gene>
    <name evidence="3" type="ORF">F5147DRAFT_771418</name>
</gene>
<evidence type="ECO:0000313" key="4">
    <source>
        <dbReference type="Proteomes" id="UP000823399"/>
    </source>
</evidence>
<dbReference type="AlphaFoldDB" id="A0A9P7JVZ5"/>
<dbReference type="EMBL" id="JABBWM010000015">
    <property type="protein sequence ID" value="KAG2112352.1"/>
    <property type="molecule type" value="Genomic_DNA"/>
</dbReference>
<name>A0A9P7JVZ5_9AGAM</name>
<dbReference type="OrthoDB" id="2683074at2759"/>
<dbReference type="Gene3D" id="2.30.30.30">
    <property type="match status" value="1"/>
</dbReference>
<protein>
    <recommendedName>
        <fullName evidence="2">KOW domain-containing protein</fullName>
    </recommendedName>
</protein>
<comment type="caution">
    <text evidence="3">The sequence shown here is derived from an EMBL/GenBank/DDBJ whole genome shotgun (WGS) entry which is preliminary data.</text>
</comment>
<feature type="region of interest" description="Disordered" evidence="1">
    <location>
        <begin position="1"/>
        <end position="23"/>
    </location>
</feature>
<feature type="domain" description="KOW" evidence="2">
    <location>
        <begin position="413"/>
        <end position="440"/>
    </location>
</feature>
<dbReference type="GeneID" id="64703502"/>
<feature type="domain" description="KOW" evidence="2">
    <location>
        <begin position="491"/>
        <end position="518"/>
    </location>
</feature>
<dbReference type="InterPro" id="IPR005824">
    <property type="entry name" value="KOW"/>
</dbReference>
<feature type="domain" description="KOW" evidence="2">
    <location>
        <begin position="628"/>
        <end position="655"/>
    </location>
</feature>
<dbReference type="InterPro" id="IPR014722">
    <property type="entry name" value="Rib_uL2_dom2"/>
</dbReference>
<evidence type="ECO:0000259" key="2">
    <source>
        <dbReference type="SMART" id="SM00739"/>
    </source>
</evidence>
<evidence type="ECO:0000313" key="3">
    <source>
        <dbReference type="EMBL" id="KAG2112352.1"/>
    </source>
</evidence>
<reference evidence="3" key="1">
    <citation type="journal article" date="2020" name="New Phytol.">
        <title>Comparative genomics reveals dynamic genome evolution in host specialist ectomycorrhizal fungi.</title>
        <authorList>
            <person name="Lofgren L.A."/>
            <person name="Nguyen N.H."/>
            <person name="Vilgalys R."/>
            <person name="Ruytinx J."/>
            <person name="Liao H.L."/>
            <person name="Branco S."/>
            <person name="Kuo A."/>
            <person name="LaButti K."/>
            <person name="Lipzen A."/>
            <person name="Andreopoulos W."/>
            <person name="Pangilinan J."/>
            <person name="Riley R."/>
            <person name="Hundley H."/>
            <person name="Na H."/>
            <person name="Barry K."/>
            <person name="Grigoriev I.V."/>
            <person name="Stajich J.E."/>
            <person name="Kennedy P.G."/>
        </authorList>
    </citation>
    <scope>NUCLEOTIDE SEQUENCE</scope>
    <source>
        <strain evidence="3">FC423</strain>
    </source>
</reference>
<proteinExistence type="predicted"/>
<feature type="region of interest" description="Disordered" evidence="1">
    <location>
        <begin position="674"/>
        <end position="710"/>
    </location>
</feature>
<dbReference type="SMART" id="SM00739">
    <property type="entry name" value="KOW"/>
    <property type="match status" value="5"/>
</dbReference>
<dbReference type="Proteomes" id="UP000823399">
    <property type="component" value="Unassembled WGS sequence"/>
</dbReference>
<feature type="compositionally biased region" description="Acidic residues" evidence="1">
    <location>
        <begin position="63"/>
        <end position="76"/>
    </location>
</feature>
<evidence type="ECO:0000256" key="1">
    <source>
        <dbReference type="SAM" id="MobiDB-lite"/>
    </source>
</evidence>
<feature type="domain" description="KOW" evidence="2">
    <location>
        <begin position="846"/>
        <end position="873"/>
    </location>
</feature>
<accession>A0A9P7JVZ5</accession>